<keyword evidence="2" id="KW-1185">Reference proteome</keyword>
<dbReference type="EMBL" id="JBHSAY010000012">
    <property type="protein sequence ID" value="MFC4133577.1"/>
    <property type="molecule type" value="Genomic_DNA"/>
</dbReference>
<accession>A0ABV8LR88</accession>
<name>A0ABV8LR88_9ACTN</name>
<proteinExistence type="predicted"/>
<dbReference type="RefSeq" id="WP_253762369.1">
    <property type="nucleotide sequence ID" value="NZ_JAMZDZ010000001.1"/>
</dbReference>
<evidence type="ECO:0000313" key="2">
    <source>
        <dbReference type="Proteomes" id="UP001595816"/>
    </source>
</evidence>
<gene>
    <name evidence="1" type="ORF">ACFOZ4_23460</name>
</gene>
<evidence type="ECO:0000313" key="1">
    <source>
        <dbReference type="EMBL" id="MFC4133577.1"/>
    </source>
</evidence>
<protein>
    <submittedName>
        <fullName evidence="1">Uncharacterized protein</fullName>
    </submittedName>
</protein>
<sequence>MAAQDESWRVEADGEWLVRHQSRTMANVQRRFSRILVAGDAISNAELGPFGGAPRNPSLRPAPSRYAVIRHVVAVYAYTSIRLMIEYCQRCGRPMQEAHHVATVRADGRRLSLGAVRSCRSCNSDSWLFRSHMPAGDKARRQAVKTVL</sequence>
<comment type="caution">
    <text evidence="1">The sequence shown here is derived from an EMBL/GenBank/DDBJ whole genome shotgun (WGS) entry which is preliminary data.</text>
</comment>
<reference evidence="2" key="1">
    <citation type="journal article" date="2019" name="Int. J. Syst. Evol. Microbiol.">
        <title>The Global Catalogue of Microorganisms (GCM) 10K type strain sequencing project: providing services to taxonomists for standard genome sequencing and annotation.</title>
        <authorList>
            <consortium name="The Broad Institute Genomics Platform"/>
            <consortium name="The Broad Institute Genome Sequencing Center for Infectious Disease"/>
            <person name="Wu L."/>
            <person name="Ma J."/>
        </authorList>
    </citation>
    <scope>NUCLEOTIDE SEQUENCE [LARGE SCALE GENOMIC DNA]</scope>
    <source>
        <strain evidence="2">CGMCC 4.7289</strain>
    </source>
</reference>
<organism evidence="1 2">
    <name type="scientific">Hamadaea flava</name>
    <dbReference type="NCBI Taxonomy" id="1742688"/>
    <lineage>
        <taxon>Bacteria</taxon>
        <taxon>Bacillati</taxon>
        <taxon>Actinomycetota</taxon>
        <taxon>Actinomycetes</taxon>
        <taxon>Micromonosporales</taxon>
        <taxon>Micromonosporaceae</taxon>
        <taxon>Hamadaea</taxon>
    </lineage>
</organism>
<dbReference type="Proteomes" id="UP001595816">
    <property type="component" value="Unassembled WGS sequence"/>
</dbReference>